<dbReference type="GO" id="GO:0005886">
    <property type="term" value="C:plasma membrane"/>
    <property type="evidence" value="ECO:0007669"/>
    <property type="project" value="UniProtKB-SubCell"/>
</dbReference>
<organism evidence="4 5">
    <name type="scientific">Aureibacter tunicatorum</name>
    <dbReference type="NCBI Taxonomy" id="866807"/>
    <lineage>
        <taxon>Bacteria</taxon>
        <taxon>Pseudomonadati</taxon>
        <taxon>Bacteroidota</taxon>
        <taxon>Cytophagia</taxon>
        <taxon>Cytophagales</taxon>
        <taxon>Persicobacteraceae</taxon>
        <taxon>Aureibacter</taxon>
    </lineage>
</organism>
<evidence type="ECO:0000256" key="2">
    <source>
        <dbReference type="ARBA" id="ARBA00022475"/>
    </source>
</evidence>
<gene>
    <name evidence="4" type="ORF">HNQ88_003318</name>
</gene>
<evidence type="ECO:0000313" key="5">
    <source>
        <dbReference type="Proteomes" id="UP001185092"/>
    </source>
</evidence>
<reference evidence="4" key="1">
    <citation type="submission" date="2023-07" db="EMBL/GenBank/DDBJ databases">
        <title>Genomic Encyclopedia of Type Strains, Phase IV (KMG-IV): sequencing the most valuable type-strain genomes for metagenomic binning, comparative biology and taxonomic classification.</title>
        <authorList>
            <person name="Goeker M."/>
        </authorList>
    </citation>
    <scope>NUCLEOTIDE SEQUENCE</scope>
    <source>
        <strain evidence="4">DSM 26174</strain>
    </source>
</reference>
<dbReference type="InterPro" id="IPR009722">
    <property type="entry name" value="YjiK/CarP"/>
</dbReference>
<dbReference type="AlphaFoldDB" id="A0AAE4BU17"/>
<keyword evidence="3" id="KW-0472">Membrane</keyword>
<keyword evidence="2" id="KW-1003">Cell membrane</keyword>
<dbReference type="PROSITE" id="PS51257">
    <property type="entry name" value="PROKAR_LIPOPROTEIN"/>
    <property type="match status" value="1"/>
</dbReference>
<dbReference type="SUPFAM" id="SSF75011">
    <property type="entry name" value="3-carboxy-cis,cis-mucoante lactonizing enzyme"/>
    <property type="match status" value="1"/>
</dbReference>
<evidence type="ECO:0000256" key="3">
    <source>
        <dbReference type="ARBA" id="ARBA00023136"/>
    </source>
</evidence>
<comment type="caution">
    <text evidence="4">The sequence shown here is derived from an EMBL/GenBank/DDBJ whole genome shotgun (WGS) entry which is preliminary data.</text>
</comment>
<sequence>MIRIFYIMIVWVLLISCQNTSNKSKKEMVVSSDVKHDKLLKPVKSWRLPTELKEISGLDYYSKEILACVQDEEGIIFLYDLEKGNIVKRIHFAGDGDYEGIAYDGKSFYVVRSDGKLFVVSENSELTKEYDIGFKSNVDVEGICLFESEKLLLAVKDIEDKKAKKKKCIYVYDLASKKLEDKEWTCVKEKEYGNKFSKIGFSGLSINPITNQLYVLSHRSKEMFIFSHKGNLKKIKKLKAKQFEQAEGICFSPSGQLFISSEGVKQPAMLFQFDKD</sequence>
<dbReference type="InterPro" id="IPR015943">
    <property type="entry name" value="WD40/YVTN_repeat-like_dom_sf"/>
</dbReference>
<name>A0AAE4BU17_9BACT</name>
<accession>A0AAE4BU17</accession>
<dbReference type="RefSeq" id="WP_309940152.1">
    <property type="nucleotide sequence ID" value="NZ_AP025305.1"/>
</dbReference>
<evidence type="ECO:0000256" key="1">
    <source>
        <dbReference type="ARBA" id="ARBA00004236"/>
    </source>
</evidence>
<keyword evidence="5" id="KW-1185">Reference proteome</keyword>
<proteinExistence type="predicted"/>
<dbReference type="Gene3D" id="2.130.10.10">
    <property type="entry name" value="YVTN repeat-like/Quinoprotein amine dehydrogenase"/>
    <property type="match status" value="1"/>
</dbReference>
<dbReference type="Proteomes" id="UP001185092">
    <property type="component" value="Unassembled WGS sequence"/>
</dbReference>
<dbReference type="Pfam" id="PF06977">
    <property type="entry name" value="SdiA-regulated"/>
    <property type="match status" value="1"/>
</dbReference>
<evidence type="ECO:0000313" key="4">
    <source>
        <dbReference type="EMBL" id="MDR6240252.1"/>
    </source>
</evidence>
<comment type="subcellular location">
    <subcellularLocation>
        <location evidence="1">Cell membrane</location>
    </subcellularLocation>
</comment>
<protein>
    <submittedName>
        <fullName evidence="4">Uncharacterized protein YjiK</fullName>
    </submittedName>
</protein>
<dbReference type="EMBL" id="JAVDQD010000004">
    <property type="protein sequence ID" value="MDR6240252.1"/>
    <property type="molecule type" value="Genomic_DNA"/>
</dbReference>